<evidence type="ECO:0000256" key="1">
    <source>
        <dbReference type="SAM" id="Phobius"/>
    </source>
</evidence>
<proteinExistence type="predicted"/>
<name>A0A4R5W926_MYCMU</name>
<protein>
    <submittedName>
        <fullName evidence="2">DUF998 domain-containing protein</fullName>
    </submittedName>
</protein>
<feature type="transmembrane region" description="Helical" evidence="1">
    <location>
        <begin position="21"/>
        <end position="41"/>
    </location>
</feature>
<dbReference type="EMBL" id="SDLO01000026">
    <property type="protein sequence ID" value="TDK85268.1"/>
    <property type="molecule type" value="Genomic_DNA"/>
</dbReference>
<dbReference type="AlphaFoldDB" id="A0A4R5W926"/>
<feature type="transmembrane region" description="Helical" evidence="1">
    <location>
        <begin position="61"/>
        <end position="84"/>
    </location>
</feature>
<feature type="transmembrane region" description="Helical" evidence="1">
    <location>
        <begin position="96"/>
        <end position="115"/>
    </location>
</feature>
<sequence length="227" mass="23108">METTEPRCDGFNSAAAITRSLLGWGVVAGVFYLITGVILGLTRTGFDFGRHALSLLMLGDYGWLQVVNLILTGLMTIAAAIGIWRATDSSRGARAGAVLIGIFGGCLVASAIFAPDPVAGFPPGSTAGAASLSGLLHLAFGAIGFLSLAAAAFAMAGWLARRGEKRRAGYSRSAGAVVGLGFVAGATFSAGTLGVVFLWIAVVAGWGWLAAVSVYVYRTVPHPGTAA</sequence>
<keyword evidence="1" id="KW-1133">Transmembrane helix</keyword>
<keyword evidence="1" id="KW-0812">Transmembrane</keyword>
<comment type="caution">
    <text evidence="2">The sequence shown here is derived from an EMBL/GenBank/DDBJ whole genome shotgun (WGS) entry which is preliminary data.</text>
</comment>
<feature type="transmembrane region" description="Helical" evidence="1">
    <location>
        <begin position="196"/>
        <end position="217"/>
    </location>
</feature>
<dbReference type="Pfam" id="PF06197">
    <property type="entry name" value="DUF998"/>
    <property type="match status" value="1"/>
</dbReference>
<dbReference type="InterPro" id="IPR009339">
    <property type="entry name" value="DUF998"/>
</dbReference>
<evidence type="ECO:0000313" key="3">
    <source>
        <dbReference type="Proteomes" id="UP000294929"/>
    </source>
</evidence>
<reference evidence="2 3" key="1">
    <citation type="submission" date="2019-01" db="EMBL/GenBank/DDBJ databases">
        <title>High-quality-draft genome sequences of five non-tuberculosis mycobacteriaceae isolated from a nosocomial environment.</title>
        <authorList>
            <person name="Tiago I."/>
            <person name="Alarico S."/>
            <person name="Pereira S.G."/>
            <person name="Coelho C."/>
            <person name="Maranha A."/>
            <person name="Empadinhas N."/>
        </authorList>
    </citation>
    <scope>NUCLEOTIDE SEQUENCE [LARGE SCALE GENOMIC DNA]</scope>
    <source>
        <strain evidence="2 3">24AIII</strain>
    </source>
</reference>
<gene>
    <name evidence="2" type="ORF">EUA03_22960</name>
</gene>
<feature type="transmembrane region" description="Helical" evidence="1">
    <location>
        <begin position="135"/>
        <end position="160"/>
    </location>
</feature>
<evidence type="ECO:0000313" key="2">
    <source>
        <dbReference type="EMBL" id="TDK85268.1"/>
    </source>
</evidence>
<organism evidence="2 3">
    <name type="scientific">Mycolicibacterium mucogenicum</name>
    <name type="common">Mycobacterium mucogenicum</name>
    <dbReference type="NCBI Taxonomy" id="56689"/>
    <lineage>
        <taxon>Bacteria</taxon>
        <taxon>Bacillati</taxon>
        <taxon>Actinomycetota</taxon>
        <taxon>Actinomycetes</taxon>
        <taxon>Mycobacteriales</taxon>
        <taxon>Mycobacteriaceae</taxon>
        <taxon>Mycolicibacterium</taxon>
    </lineage>
</organism>
<accession>A0A4R5W926</accession>
<dbReference type="Proteomes" id="UP000294929">
    <property type="component" value="Unassembled WGS sequence"/>
</dbReference>
<keyword evidence="1" id="KW-0472">Membrane</keyword>
<feature type="transmembrane region" description="Helical" evidence="1">
    <location>
        <begin position="172"/>
        <end position="190"/>
    </location>
</feature>